<keyword evidence="5" id="KW-0539">Nucleus</keyword>
<dbReference type="PRINTS" id="PR00367">
    <property type="entry name" value="ETHRSPELEMNT"/>
</dbReference>
<dbReference type="GO" id="GO:0003700">
    <property type="term" value="F:DNA-binding transcription factor activity"/>
    <property type="evidence" value="ECO:0007669"/>
    <property type="project" value="InterPro"/>
</dbReference>
<feature type="region of interest" description="Disordered" evidence="7">
    <location>
        <begin position="48"/>
        <end position="80"/>
    </location>
</feature>
<dbReference type="GO" id="GO:0003677">
    <property type="term" value="F:DNA binding"/>
    <property type="evidence" value="ECO:0007669"/>
    <property type="project" value="UniProtKB-KW"/>
</dbReference>
<dbReference type="SMART" id="SM00380">
    <property type="entry name" value="AP2"/>
    <property type="match status" value="1"/>
</dbReference>
<keyword evidence="4" id="KW-0804">Transcription</keyword>
<evidence type="ECO:0000256" key="3">
    <source>
        <dbReference type="ARBA" id="ARBA00023125"/>
    </source>
</evidence>
<evidence type="ECO:0000259" key="8">
    <source>
        <dbReference type="PROSITE" id="PS51032"/>
    </source>
</evidence>
<organism evidence="9">
    <name type="scientific">Eriobotrya japonica</name>
    <dbReference type="NCBI Taxonomy" id="32224"/>
    <lineage>
        <taxon>Eukaryota</taxon>
        <taxon>Viridiplantae</taxon>
        <taxon>Streptophyta</taxon>
        <taxon>Embryophyta</taxon>
        <taxon>Tracheophyta</taxon>
        <taxon>Spermatophyta</taxon>
        <taxon>Magnoliopsida</taxon>
        <taxon>eudicotyledons</taxon>
        <taxon>Gunneridae</taxon>
        <taxon>Pentapetalae</taxon>
        <taxon>rosids</taxon>
        <taxon>fabids</taxon>
        <taxon>Rosales</taxon>
        <taxon>Rosaceae</taxon>
        <taxon>Amygdaloideae</taxon>
        <taxon>Maleae</taxon>
        <taxon>Eriobotrya</taxon>
    </lineage>
</organism>
<keyword evidence="3" id="KW-0238">DNA-binding</keyword>
<dbReference type="GO" id="GO:0005634">
    <property type="term" value="C:nucleus"/>
    <property type="evidence" value="ECO:0007669"/>
    <property type="project" value="UniProtKB-SubCell"/>
</dbReference>
<evidence type="ECO:0000256" key="4">
    <source>
        <dbReference type="ARBA" id="ARBA00023163"/>
    </source>
</evidence>
<reference evidence="9" key="1">
    <citation type="submission" date="2011-04" db="EMBL/GenBank/DDBJ databases">
        <title>Isolation and expression analysis of loquat ethylene response factor in fruit ripening and in response to different stresses.</title>
        <authorList>
            <person name="Wang P."/>
            <person name="Jiang T."/>
            <person name="Yin X."/>
            <person name="Zhang B."/>
            <person name="Chen K."/>
        </authorList>
    </citation>
    <scope>NUCLEOTIDE SEQUENCE</scope>
</reference>
<name>I1TML0_9ROSA</name>
<comment type="subcellular location">
    <subcellularLocation>
        <location evidence="1">Nucleus</location>
    </subcellularLocation>
</comment>
<dbReference type="PANTHER" id="PTHR31190:SF142">
    <property type="entry name" value="ETHYLENE-RESPONSIVE TRANSCRIPTION FACTOR RAP2-3"/>
    <property type="match status" value="1"/>
</dbReference>
<proteinExistence type="evidence at transcript level"/>
<dbReference type="CDD" id="cd00018">
    <property type="entry name" value="AP2"/>
    <property type="match status" value="1"/>
</dbReference>
<dbReference type="InterPro" id="IPR001471">
    <property type="entry name" value="AP2/ERF_dom"/>
</dbReference>
<feature type="domain" description="AP2/ERF" evidence="8">
    <location>
        <begin position="88"/>
        <end position="145"/>
    </location>
</feature>
<sequence length="272" mass="30240">MCGGAIISDLIAVKRCRKLTAEDLWSDLDTISDLLGIDYYNSINKQPENHKVVQKPKPSITKVTSDEKPKKASRSAATAEGKRVRKNVYRGIRQRPWGKWAAEIRDPHKGVRVWLGTYNTAEEAARAYDAAAVRIRGDKAKLNFAQPPPSSPLPSLAPDTPPPTKRRCIVAESTRVEPTQPSFQTGSYYYDPLYHGGCGGEMHAKNEVAGGDGRYELKEQIWSLESFLGMDEVVVEQLSQVVSGSGESDSLDLWMLDDLVAYQQQQQGQLLY</sequence>
<dbReference type="GO" id="GO:0009873">
    <property type="term" value="P:ethylene-activated signaling pathway"/>
    <property type="evidence" value="ECO:0007669"/>
    <property type="project" value="InterPro"/>
</dbReference>
<dbReference type="PANTHER" id="PTHR31190">
    <property type="entry name" value="DNA-BINDING DOMAIN"/>
    <property type="match status" value="1"/>
</dbReference>
<dbReference type="InterPro" id="IPR016177">
    <property type="entry name" value="DNA-bd_dom_sf"/>
</dbReference>
<dbReference type="PROSITE" id="PS51032">
    <property type="entry name" value="AP2_ERF"/>
    <property type="match status" value="1"/>
</dbReference>
<dbReference type="SUPFAM" id="SSF54171">
    <property type="entry name" value="DNA-binding domain"/>
    <property type="match status" value="1"/>
</dbReference>
<dbReference type="EMBL" id="JF815556">
    <property type="protein sequence ID" value="AFG26326.1"/>
    <property type="molecule type" value="mRNA"/>
</dbReference>
<dbReference type="AlphaFoldDB" id="I1TML0"/>
<dbReference type="Gene3D" id="3.30.730.10">
    <property type="entry name" value="AP2/ERF domain"/>
    <property type="match status" value="1"/>
</dbReference>
<protein>
    <submittedName>
        <fullName evidence="9">Ethylene response factor ERF1</fullName>
    </submittedName>
</protein>
<dbReference type="InterPro" id="IPR036955">
    <property type="entry name" value="AP2/ERF_dom_sf"/>
</dbReference>
<dbReference type="FunFam" id="3.30.730.10:FF:000001">
    <property type="entry name" value="Ethylene-responsive transcription factor 2"/>
    <property type="match status" value="1"/>
</dbReference>
<evidence type="ECO:0000256" key="1">
    <source>
        <dbReference type="ARBA" id="ARBA00004123"/>
    </source>
</evidence>
<evidence type="ECO:0000313" key="9">
    <source>
        <dbReference type="EMBL" id="AFG26326.1"/>
    </source>
</evidence>
<feature type="region of interest" description="Disordered" evidence="7">
    <location>
        <begin position="144"/>
        <end position="163"/>
    </location>
</feature>
<evidence type="ECO:0000256" key="6">
    <source>
        <dbReference type="ARBA" id="ARBA00024343"/>
    </source>
</evidence>
<accession>I1TML0</accession>
<evidence type="ECO:0000256" key="7">
    <source>
        <dbReference type="SAM" id="MobiDB-lite"/>
    </source>
</evidence>
<evidence type="ECO:0000256" key="5">
    <source>
        <dbReference type="ARBA" id="ARBA00023242"/>
    </source>
</evidence>
<keyword evidence="2" id="KW-0805">Transcription regulation</keyword>
<dbReference type="InterPro" id="IPR044808">
    <property type="entry name" value="ERF_plant"/>
</dbReference>
<dbReference type="Pfam" id="PF00847">
    <property type="entry name" value="AP2"/>
    <property type="match status" value="1"/>
</dbReference>
<comment type="similarity">
    <text evidence="6">Belongs to the AP2/ERF transcription factor family. ERF subfamily.</text>
</comment>
<evidence type="ECO:0000256" key="2">
    <source>
        <dbReference type="ARBA" id="ARBA00023015"/>
    </source>
</evidence>
<gene>
    <name evidence="9" type="primary">ERF1</name>
</gene>